<dbReference type="FunCoup" id="A0A066WNX9">
    <property type="interactions" value="98"/>
</dbReference>
<dbReference type="Proteomes" id="UP000027361">
    <property type="component" value="Unassembled WGS sequence"/>
</dbReference>
<dbReference type="GO" id="GO:0008703">
    <property type="term" value="F:5-amino-6-(5-phosphoribosylamino)uracil reductase activity"/>
    <property type="evidence" value="ECO:0007669"/>
    <property type="project" value="InterPro"/>
</dbReference>
<dbReference type="PANTHER" id="PTHR38011">
    <property type="entry name" value="DIHYDROFOLATE REDUCTASE FAMILY PROTEIN (AFU_ORTHOLOGUE AFUA_8G06820)"/>
    <property type="match status" value="1"/>
</dbReference>
<comment type="similarity">
    <text evidence="3">Belongs to the HTP reductase family.</text>
</comment>
<comment type="catalytic activity">
    <reaction evidence="11">
        <text>2,5-diamino-6-(1-D-ribitylamino)pyrimidin-4(3H)-one 5'-phosphate + NAD(+) = 2,5-diamino-6-(1-D-ribosylamino)pyrimidin-4(3H)-one 5'-phosphate + NADH + H(+)</text>
        <dbReference type="Rhea" id="RHEA:27274"/>
        <dbReference type="ChEBI" id="CHEBI:15378"/>
        <dbReference type="ChEBI" id="CHEBI:57540"/>
        <dbReference type="ChEBI" id="CHEBI:57945"/>
        <dbReference type="ChEBI" id="CHEBI:58890"/>
        <dbReference type="ChEBI" id="CHEBI:59545"/>
        <dbReference type="EC" id="1.1.1.302"/>
    </reaction>
</comment>
<dbReference type="PANTHER" id="PTHR38011:SF7">
    <property type="entry name" value="2,5-DIAMINO-6-RIBOSYLAMINO-4(3H)-PYRIMIDINONE 5'-PHOSPHATE REDUCTASE"/>
    <property type="match status" value="1"/>
</dbReference>
<dbReference type="GeneID" id="25262149"/>
<evidence type="ECO:0000313" key="15">
    <source>
        <dbReference type="Proteomes" id="UP000027361"/>
    </source>
</evidence>
<evidence type="ECO:0000256" key="1">
    <source>
        <dbReference type="ARBA" id="ARBA00003555"/>
    </source>
</evidence>
<sequence>SPATTADRPRVTLTFAQSLDGKIAGEHGKQVAISGKESLKMTHVMRAMHDGILVGIGTLLNDNPQLNARQLASPPALDGLPRPIVLDSTCRTPPDCKVIRNAQTGQGKAPLIVCRAADASVDSQEHERRLALQAAGATVADVPAGASTRDWPSVLKTLYEHGIRSVMIEGGSEVISSLLQAHAMLTVQVDALVVTIGKTMLGKEGVGYEGIGLHDLIHHCTREFGQDSVIAFK</sequence>
<dbReference type="EMBL" id="JMSN01000007">
    <property type="protein sequence ID" value="KDN52709.1"/>
    <property type="molecule type" value="Genomic_DNA"/>
</dbReference>
<keyword evidence="7" id="KW-0521">NADP</keyword>
<dbReference type="STRING" id="1037660.A0A066WNX9"/>
<gene>
    <name evidence="14" type="ORF">K437DRAFT_216893</name>
</gene>
<dbReference type="InParanoid" id="A0A066WNX9"/>
<evidence type="ECO:0000256" key="4">
    <source>
        <dbReference type="ARBA" id="ARBA00012851"/>
    </source>
</evidence>
<evidence type="ECO:0000259" key="13">
    <source>
        <dbReference type="Pfam" id="PF01872"/>
    </source>
</evidence>
<evidence type="ECO:0000256" key="12">
    <source>
        <dbReference type="ARBA" id="ARBA00049020"/>
    </source>
</evidence>
<evidence type="ECO:0000256" key="9">
    <source>
        <dbReference type="ARBA" id="ARBA00030073"/>
    </source>
</evidence>
<keyword evidence="15" id="KW-1185">Reference proteome</keyword>
<evidence type="ECO:0000256" key="7">
    <source>
        <dbReference type="ARBA" id="ARBA00022857"/>
    </source>
</evidence>
<dbReference type="RefSeq" id="XP_013245548.1">
    <property type="nucleotide sequence ID" value="XM_013390094.1"/>
</dbReference>
<evidence type="ECO:0000256" key="11">
    <source>
        <dbReference type="ARBA" id="ARBA00047550"/>
    </source>
</evidence>
<comment type="function">
    <text evidence="1">Catalyzes an early step in riboflavin biosynthesis, the NADPH-dependent reduction of the ribose side chain of 2,5-diamino-6-ribosylamino-4(3H)-pyrimidinone 5'-phosphate, yielding 2,5-diamino-6-ribitylamino-4(3H)-pyrimidinone 5'-phosphate.</text>
</comment>
<dbReference type="SUPFAM" id="SSF53597">
    <property type="entry name" value="Dihydrofolate reductase-like"/>
    <property type="match status" value="1"/>
</dbReference>
<dbReference type="HOGENOM" id="CLU_036590_6_0_1"/>
<feature type="domain" description="Bacterial bifunctional deaminase-reductase C-terminal" evidence="13">
    <location>
        <begin position="9"/>
        <end position="205"/>
    </location>
</feature>
<protein>
    <recommendedName>
        <fullName evidence="5">2,5-diamino-6-ribosylamino-4(3H)-pyrimidinone 5'-phosphate reductase</fullName>
        <ecNumber evidence="4">1.1.1.302</ecNumber>
    </recommendedName>
    <alternativeName>
        <fullName evidence="10">2,5-diamino-6-(5-phospho-D-ribosylamino)pyrimidin-4(3H)-one reductase</fullName>
    </alternativeName>
    <alternativeName>
        <fullName evidence="9">2,5-diamino-6-ribitylamino-4(3H)-pyrimidinone 5'-phosphate synthase</fullName>
    </alternativeName>
</protein>
<evidence type="ECO:0000313" key="14">
    <source>
        <dbReference type="EMBL" id="KDN52709.1"/>
    </source>
</evidence>
<dbReference type="InterPro" id="IPR050765">
    <property type="entry name" value="Riboflavin_Biosynth_HTPR"/>
</dbReference>
<feature type="non-terminal residue" evidence="14">
    <location>
        <position position="233"/>
    </location>
</feature>
<evidence type="ECO:0000256" key="10">
    <source>
        <dbReference type="ARBA" id="ARBA00031630"/>
    </source>
</evidence>
<organism evidence="14 15">
    <name type="scientific">Tilletiaria anomala (strain ATCC 24038 / CBS 436.72 / UBC 951)</name>
    <dbReference type="NCBI Taxonomy" id="1037660"/>
    <lineage>
        <taxon>Eukaryota</taxon>
        <taxon>Fungi</taxon>
        <taxon>Dikarya</taxon>
        <taxon>Basidiomycota</taxon>
        <taxon>Ustilaginomycotina</taxon>
        <taxon>Exobasidiomycetes</taxon>
        <taxon>Georgefischeriales</taxon>
        <taxon>Tilletiariaceae</taxon>
        <taxon>Tilletiaria</taxon>
    </lineage>
</organism>
<keyword evidence="8" id="KW-0560">Oxidoreductase</keyword>
<keyword evidence="6" id="KW-0686">Riboflavin biosynthesis</keyword>
<evidence type="ECO:0000256" key="5">
    <source>
        <dbReference type="ARBA" id="ARBA00015035"/>
    </source>
</evidence>
<accession>A0A066WNX9</accession>
<dbReference type="GO" id="GO:0009231">
    <property type="term" value="P:riboflavin biosynthetic process"/>
    <property type="evidence" value="ECO:0007669"/>
    <property type="project" value="UniProtKB-KW"/>
</dbReference>
<evidence type="ECO:0000256" key="2">
    <source>
        <dbReference type="ARBA" id="ARBA00005104"/>
    </source>
</evidence>
<dbReference type="InterPro" id="IPR024072">
    <property type="entry name" value="DHFR-like_dom_sf"/>
</dbReference>
<evidence type="ECO:0000256" key="3">
    <source>
        <dbReference type="ARBA" id="ARBA00009723"/>
    </source>
</evidence>
<comment type="catalytic activity">
    <reaction evidence="12">
        <text>2,5-diamino-6-(1-D-ribitylamino)pyrimidin-4(3H)-one 5'-phosphate + NADP(+) = 2,5-diamino-6-(1-D-ribosylamino)pyrimidin-4(3H)-one 5'-phosphate + NADPH + H(+)</text>
        <dbReference type="Rhea" id="RHEA:27278"/>
        <dbReference type="ChEBI" id="CHEBI:15378"/>
        <dbReference type="ChEBI" id="CHEBI:57783"/>
        <dbReference type="ChEBI" id="CHEBI:58349"/>
        <dbReference type="ChEBI" id="CHEBI:58890"/>
        <dbReference type="ChEBI" id="CHEBI:59545"/>
        <dbReference type="EC" id="1.1.1.302"/>
    </reaction>
</comment>
<comment type="caution">
    <text evidence="14">The sequence shown here is derived from an EMBL/GenBank/DDBJ whole genome shotgun (WGS) entry which is preliminary data.</text>
</comment>
<name>A0A066WNX9_TILAU</name>
<evidence type="ECO:0000256" key="6">
    <source>
        <dbReference type="ARBA" id="ARBA00022619"/>
    </source>
</evidence>
<dbReference type="Gene3D" id="3.40.430.10">
    <property type="entry name" value="Dihydrofolate Reductase, subunit A"/>
    <property type="match status" value="1"/>
</dbReference>
<feature type="non-terminal residue" evidence="14">
    <location>
        <position position="1"/>
    </location>
</feature>
<dbReference type="InterPro" id="IPR002734">
    <property type="entry name" value="RibDG_C"/>
</dbReference>
<comment type="pathway">
    <text evidence="2">Cofactor biosynthesis; riboflavin biosynthesis.</text>
</comment>
<dbReference type="Pfam" id="PF01872">
    <property type="entry name" value="RibD_C"/>
    <property type="match status" value="1"/>
</dbReference>
<proteinExistence type="inferred from homology"/>
<dbReference type="OrthoDB" id="5432at2759"/>
<dbReference type="AlphaFoldDB" id="A0A066WNX9"/>
<reference evidence="14 15" key="1">
    <citation type="submission" date="2014-05" db="EMBL/GenBank/DDBJ databases">
        <title>Draft genome sequence of a rare smut relative, Tilletiaria anomala UBC 951.</title>
        <authorList>
            <consortium name="DOE Joint Genome Institute"/>
            <person name="Toome M."/>
            <person name="Kuo A."/>
            <person name="Henrissat B."/>
            <person name="Lipzen A."/>
            <person name="Tritt A."/>
            <person name="Yoshinaga Y."/>
            <person name="Zane M."/>
            <person name="Barry K."/>
            <person name="Grigoriev I.V."/>
            <person name="Spatafora J.W."/>
            <person name="Aimea M.C."/>
        </authorList>
    </citation>
    <scope>NUCLEOTIDE SEQUENCE [LARGE SCALE GENOMIC DNA]</scope>
    <source>
        <strain evidence="14 15">UBC 951</strain>
    </source>
</reference>
<dbReference type="OMA" id="HYLRYHH"/>
<dbReference type="EC" id="1.1.1.302" evidence="4"/>
<evidence type="ECO:0000256" key="8">
    <source>
        <dbReference type="ARBA" id="ARBA00023002"/>
    </source>
</evidence>